<dbReference type="PROSITE" id="PS50035">
    <property type="entry name" value="PLD"/>
    <property type="match status" value="2"/>
</dbReference>
<feature type="domain" description="PLD phosphodiesterase" evidence="10">
    <location>
        <begin position="358"/>
        <end position="385"/>
    </location>
</feature>
<dbReference type="EMBL" id="BPQV01000004">
    <property type="protein sequence ID" value="GJE26885.1"/>
    <property type="molecule type" value="Genomic_DNA"/>
</dbReference>
<evidence type="ECO:0000256" key="2">
    <source>
        <dbReference type="ARBA" id="ARBA00003145"/>
    </source>
</evidence>
<dbReference type="Proteomes" id="UP001055156">
    <property type="component" value="Unassembled WGS sequence"/>
</dbReference>
<evidence type="ECO:0000256" key="8">
    <source>
        <dbReference type="ARBA" id="ARBA00023098"/>
    </source>
</evidence>
<evidence type="ECO:0000256" key="1">
    <source>
        <dbReference type="ARBA" id="ARBA00000798"/>
    </source>
</evidence>
<reference evidence="11" key="2">
    <citation type="submission" date="2021-08" db="EMBL/GenBank/DDBJ databases">
        <authorList>
            <person name="Tani A."/>
            <person name="Ola A."/>
            <person name="Ogura Y."/>
            <person name="Katsura K."/>
            <person name="Hayashi T."/>
        </authorList>
    </citation>
    <scope>NUCLEOTIDE SEQUENCE</scope>
    <source>
        <strain evidence="11">NBRC 15689</strain>
    </source>
</reference>
<dbReference type="InterPro" id="IPR025202">
    <property type="entry name" value="PLD-like_dom"/>
</dbReference>
<gene>
    <name evidence="11" type="primary">clsB_1</name>
    <name evidence="11" type="ORF">LKMONMHP_1739</name>
</gene>
<protein>
    <recommendedName>
        <fullName evidence="4">Phospholipase D</fullName>
    </recommendedName>
    <alternativeName>
        <fullName evidence="9">Choline phosphatase</fullName>
    </alternativeName>
</protein>
<dbReference type="PANTHER" id="PTHR18896">
    <property type="entry name" value="PHOSPHOLIPASE D"/>
    <property type="match status" value="1"/>
</dbReference>
<proteinExistence type="predicted"/>
<dbReference type="SMART" id="SM00155">
    <property type="entry name" value="PLDc"/>
    <property type="match status" value="2"/>
</dbReference>
<comment type="catalytic activity">
    <reaction evidence="1">
        <text>a 1,2-diacyl-sn-glycero-3-phosphocholine + H2O = a 1,2-diacyl-sn-glycero-3-phosphate + choline + H(+)</text>
        <dbReference type="Rhea" id="RHEA:14445"/>
        <dbReference type="ChEBI" id="CHEBI:15354"/>
        <dbReference type="ChEBI" id="CHEBI:15377"/>
        <dbReference type="ChEBI" id="CHEBI:15378"/>
        <dbReference type="ChEBI" id="CHEBI:57643"/>
        <dbReference type="ChEBI" id="CHEBI:58608"/>
        <dbReference type="EC" id="3.1.4.4"/>
    </reaction>
</comment>
<sequence>MRMERDLFAEGPAGPSGILRPGETCWRMARAGRVALLHDGAAYFRAARAAMLRARASITLIGWSLDPRVRLTPDAAGAAGQETLAAFLQGLKAARPELAIRLLIWRMPWAFSLGNEMKPDRIRALLGPGIDYRPDASLPFGACQHQKILLIDDRLAFCGGSDFEANRWDTPAHRDRDARRRLPSGEGYPPRHDVMMAVDGPAARLLAALARQRWQEGTGEVLAPAAPPPGPEDDPWPEGLAPALEDVAVAVARTVPARGGGPALLESAALYQAAIAAARRVIYLENQYFTAPAIGAALAARLAEPDGPEVVVVVSEHSPNAFDRLTMDSARRGLILRLRRADRFDRLRIVSPHTARSRPILMHSKVAIFDDRILRVGSTNLNNRSLGYDTECDLALEIPEGAARITQVLHGLLAHHAGLEREVFSAAVAARGSLRQVLDDRLAAAPGRLCRVVPSRRGPLARFVEGWHLGDPVGAADAWRPWRRPQALRRAPD</sequence>
<reference evidence="11" key="1">
    <citation type="journal article" date="2021" name="Front. Microbiol.">
        <title>Comprehensive Comparative Genomics and Phenotyping of Methylobacterium Species.</title>
        <authorList>
            <person name="Alessa O."/>
            <person name="Ogura Y."/>
            <person name="Fujitani Y."/>
            <person name="Takami H."/>
            <person name="Hayashi T."/>
            <person name="Sahin N."/>
            <person name="Tani A."/>
        </authorList>
    </citation>
    <scope>NUCLEOTIDE SEQUENCE</scope>
    <source>
        <strain evidence="11">NBRC 15689</strain>
    </source>
</reference>
<keyword evidence="6" id="KW-0677">Repeat</keyword>
<evidence type="ECO:0000259" key="10">
    <source>
        <dbReference type="PROSITE" id="PS50035"/>
    </source>
</evidence>
<dbReference type="Gene3D" id="3.30.870.10">
    <property type="entry name" value="Endonuclease Chain A"/>
    <property type="match status" value="2"/>
</dbReference>
<keyword evidence="8" id="KW-0443">Lipid metabolism</keyword>
<evidence type="ECO:0000313" key="11">
    <source>
        <dbReference type="EMBL" id="GJE26885.1"/>
    </source>
</evidence>
<feature type="domain" description="PLD phosphodiesterase" evidence="10">
    <location>
        <begin position="140"/>
        <end position="167"/>
    </location>
</feature>
<keyword evidence="5" id="KW-0964">Secreted</keyword>
<evidence type="ECO:0000256" key="6">
    <source>
        <dbReference type="ARBA" id="ARBA00022737"/>
    </source>
</evidence>
<evidence type="ECO:0000256" key="3">
    <source>
        <dbReference type="ARBA" id="ARBA00004613"/>
    </source>
</evidence>
<keyword evidence="12" id="KW-1185">Reference proteome</keyword>
<dbReference type="InterPro" id="IPR015679">
    <property type="entry name" value="PLipase_D_fam"/>
</dbReference>
<evidence type="ECO:0000313" key="12">
    <source>
        <dbReference type="Proteomes" id="UP001055156"/>
    </source>
</evidence>
<dbReference type="InterPro" id="IPR001736">
    <property type="entry name" value="PLipase_D/transphosphatidylase"/>
</dbReference>
<evidence type="ECO:0000256" key="4">
    <source>
        <dbReference type="ARBA" id="ARBA00018392"/>
    </source>
</evidence>
<evidence type="ECO:0000256" key="7">
    <source>
        <dbReference type="ARBA" id="ARBA00022801"/>
    </source>
</evidence>
<evidence type="ECO:0000256" key="5">
    <source>
        <dbReference type="ARBA" id="ARBA00022525"/>
    </source>
</evidence>
<comment type="subcellular location">
    <subcellularLocation>
        <location evidence="3">Secreted</location>
    </subcellularLocation>
</comment>
<comment type="caution">
    <text evidence="11">The sequence shown here is derived from an EMBL/GenBank/DDBJ whole genome shotgun (WGS) entry which is preliminary data.</text>
</comment>
<dbReference type="SUPFAM" id="SSF56024">
    <property type="entry name" value="Phospholipase D/nuclease"/>
    <property type="match status" value="2"/>
</dbReference>
<accession>A0ABQ4T7L7</accession>
<evidence type="ECO:0000256" key="9">
    <source>
        <dbReference type="ARBA" id="ARBA00029594"/>
    </source>
</evidence>
<name>A0ABQ4T7L7_METOR</name>
<organism evidence="11 12">
    <name type="scientific">Methylobacterium organophilum</name>
    <dbReference type="NCBI Taxonomy" id="410"/>
    <lineage>
        <taxon>Bacteria</taxon>
        <taxon>Pseudomonadati</taxon>
        <taxon>Pseudomonadota</taxon>
        <taxon>Alphaproteobacteria</taxon>
        <taxon>Hyphomicrobiales</taxon>
        <taxon>Methylobacteriaceae</taxon>
        <taxon>Methylobacterium</taxon>
    </lineage>
</organism>
<keyword evidence="7" id="KW-0378">Hydrolase</keyword>
<dbReference type="Pfam" id="PF13091">
    <property type="entry name" value="PLDc_2"/>
    <property type="match status" value="1"/>
</dbReference>
<dbReference type="PANTHER" id="PTHR18896:SF76">
    <property type="entry name" value="PHOSPHOLIPASE"/>
    <property type="match status" value="1"/>
</dbReference>
<comment type="function">
    <text evidence="2">Could be a virulence factor.</text>
</comment>